<evidence type="ECO:0000313" key="1">
    <source>
        <dbReference type="EMBL" id="PPK82701.1"/>
    </source>
</evidence>
<name>A0A2S6HXG2_9FIRM</name>
<reference evidence="1 2" key="1">
    <citation type="submission" date="2018-02" db="EMBL/GenBank/DDBJ databases">
        <title>Genomic Encyclopedia of Archaeal and Bacterial Type Strains, Phase II (KMG-II): from individual species to whole genera.</title>
        <authorList>
            <person name="Goeker M."/>
        </authorList>
    </citation>
    <scope>NUCLEOTIDE SEQUENCE [LARGE SCALE GENOMIC DNA]</scope>
    <source>
        <strain evidence="1 2">DSM 3808</strain>
    </source>
</reference>
<dbReference type="EMBL" id="PTJA01000002">
    <property type="protein sequence ID" value="PPK82701.1"/>
    <property type="molecule type" value="Genomic_DNA"/>
</dbReference>
<keyword evidence="2" id="KW-1185">Reference proteome</keyword>
<sequence>MNFFISDQLTRRMNSVQINPVKHCTEYGGY</sequence>
<organism evidence="1 2">
    <name type="scientific">Lacrimispora xylanisolvens</name>
    <dbReference type="NCBI Taxonomy" id="384636"/>
    <lineage>
        <taxon>Bacteria</taxon>
        <taxon>Bacillati</taxon>
        <taxon>Bacillota</taxon>
        <taxon>Clostridia</taxon>
        <taxon>Lachnospirales</taxon>
        <taxon>Lachnospiraceae</taxon>
        <taxon>Lacrimispora</taxon>
    </lineage>
</organism>
<comment type="caution">
    <text evidence="1">The sequence shown here is derived from an EMBL/GenBank/DDBJ whole genome shotgun (WGS) entry which is preliminary data.</text>
</comment>
<proteinExistence type="predicted"/>
<dbReference type="Proteomes" id="UP000237749">
    <property type="component" value="Unassembled WGS sequence"/>
</dbReference>
<dbReference type="AlphaFoldDB" id="A0A2S6HXG2"/>
<protein>
    <submittedName>
        <fullName evidence="1">Uncharacterized protein</fullName>
    </submittedName>
</protein>
<gene>
    <name evidence="1" type="ORF">BXY41_102391</name>
</gene>
<accession>A0A2S6HXG2</accession>
<evidence type="ECO:0000313" key="2">
    <source>
        <dbReference type="Proteomes" id="UP000237749"/>
    </source>
</evidence>